<name>A0A077NJJ3_XENBV</name>
<dbReference type="AlphaFoldDB" id="A0A077NJJ3"/>
<protein>
    <submittedName>
        <fullName evidence="1">Uncharacterized protein</fullName>
    </submittedName>
</protein>
<evidence type="ECO:0000313" key="2">
    <source>
        <dbReference type="Proteomes" id="UP000028511"/>
    </source>
</evidence>
<comment type="caution">
    <text evidence="1">The sequence shown here is derived from an EMBL/GenBank/DDBJ whole genome shotgun (WGS) entry which is preliminary data.</text>
</comment>
<dbReference type="Proteomes" id="UP000028511">
    <property type="component" value="Unassembled WGS sequence"/>
</dbReference>
<dbReference type="EMBL" id="CBSW010000244">
    <property type="protein sequence ID" value="CDG98638.1"/>
    <property type="molecule type" value="Genomic_DNA"/>
</dbReference>
<gene>
    <name evidence="1" type="ORF">XBP1_400032</name>
</gene>
<organism evidence="1 2">
    <name type="scientific">Xenorhabdus bovienii str. puntauvense</name>
    <dbReference type="NCBI Taxonomy" id="1398201"/>
    <lineage>
        <taxon>Bacteria</taxon>
        <taxon>Pseudomonadati</taxon>
        <taxon>Pseudomonadota</taxon>
        <taxon>Gammaproteobacteria</taxon>
        <taxon>Enterobacterales</taxon>
        <taxon>Morganellaceae</taxon>
        <taxon>Xenorhabdus</taxon>
    </lineage>
</organism>
<evidence type="ECO:0000313" key="1">
    <source>
        <dbReference type="EMBL" id="CDG98638.1"/>
    </source>
</evidence>
<proteinExistence type="predicted"/>
<sequence length="41" mass="4906">MHKIYIFLHSHPLHTILSLRRIALFLDLTTESSLQSRAWMQ</sequence>
<reference evidence="1" key="1">
    <citation type="submission" date="2013-07" db="EMBL/GenBank/DDBJ databases">
        <title>Sub-species coevolution in mutualistic symbiosis.</title>
        <authorList>
            <person name="Murfin K."/>
            <person name="Klassen J."/>
            <person name="Lee M."/>
            <person name="Forst S."/>
            <person name="Stock P."/>
            <person name="Goodrich-Blair H."/>
        </authorList>
    </citation>
    <scope>NUCLEOTIDE SEQUENCE [LARGE SCALE GENOMIC DNA]</scope>
    <source>
        <strain evidence="1">Puntauvense</strain>
    </source>
</reference>
<accession>A0A077NJJ3</accession>
<dbReference type="HOGENOM" id="CLU_3278930_0_0_6"/>